<dbReference type="PROSITE" id="PS51186">
    <property type="entry name" value="GNAT"/>
    <property type="match status" value="1"/>
</dbReference>
<protein>
    <submittedName>
        <fullName evidence="2">Acetyltransferase</fullName>
    </submittedName>
</protein>
<proteinExistence type="predicted"/>
<dbReference type="AlphaFoldDB" id="A0A0S7BP09"/>
<dbReference type="STRING" id="360412.LARV_03331"/>
<accession>A0A0S7BP09</accession>
<evidence type="ECO:0000313" key="2">
    <source>
        <dbReference type="EMBL" id="GAP15541.1"/>
    </source>
</evidence>
<dbReference type="RefSeq" id="WP_075074714.1">
    <property type="nucleotide sequence ID" value="NZ_DF967972.1"/>
</dbReference>
<evidence type="ECO:0000313" key="3">
    <source>
        <dbReference type="Proteomes" id="UP000055060"/>
    </source>
</evidence>
<reference evidence="2" key="1">
    <citation type="submission" date="2015-07" db="EMBL/GenBank/DDBJ databases">
        <title>Draft Genome Sequences of Anaerolinea thermolimosa IMO-1, Bellilinea caldifistulae GOMI-1, Leptolinea tardivitalis YMTK-2, Levilinea saccharolytica KIBI-1,Longilinea arvoryzae KOME-1, Previously Described as Members of the Anaerolineaceae (Chloroflexi).</title>
        <authorList>
            <person name="Sekiguchi Y."/>
            <person name="Ohashi A."/>
            <person name="Matsuura N."/>
            <person name="Tourlousse M.D."/>
        </authorList>
    </citation>
    <scope>NUCLEOTIDE SEQUENCE [LARGE SCALE GENOMIC DNA]</scope>
    <source>
        <strain evidence="2">KOME-1</strain>
    </source>
</reference>
<keyword evidence="3" id="KW-1185">Reference proteome</keyword>
<organism evidence="2">
    <name type="scientific">Longilinea arvoryzae</name>
    <dbReference type="NCBI Taxonomy" id="360412"/>
    <lineage>
        <taxon>Bacteria</taxon>
        <taxon>Bacillati</taxon>
        <taxon>Chloroflexota</taxon>
        <taxon>Anaerolineae</taxon>
        <taxon>Anaerolineales</taxon>
        <taxon>Anaerolineaceae</taxon>
        <taxon>Longilinea</taxon>
    </lineage>
</organism>
<name>A0A0S7BP09_9CHLR</name>
<evidence type="ECO:0000259" key="1">
    <source>
        <dbReference type="PROSITE" id="PS51186"/>
    </source>
</evidence>
<dbReference type="InterPro" id="IPR000182">
    <property type="entry name" value="GNAT_dom"/>
</dbReference>
<dbReference type="PANTHER" id="PTHR43415:SF3">
    <property type="entry name" value="GNAT-FAMILY ACETYLTRANSFERASE"/>
    <property type="match status" value="1"/>
</dbReference>
<gene>
    <name evidence="2" type="ORF">LARV_03331</name>
</gene>
<dbReference type="Pfam" id="PF13302">
    <property type="entry name" value="Acetyltransf_3"/>
    <property type="match status" value="1"/>
</dbReference>
<dbReference type="Proteomes" id="UP000055060">
    <property type="component" value="Unassembled WGS sequence"/>
</dbReference>
<keyword evidence="2" id="KW-0808">Transferase</keyword>
<dbReference type="SUPFAM" id="SSF55729">
    <property type="entry name" value="Acyl-CoA N-acyltransferases (Nat)"/>
    <property type="match status" value="1"/>
</dbReference>
<dbReference type="GO" id="GO:0016747">
    <property type="term" value="F:acyltransferase activity, transferring groups other than amino-acyl groups"/>
    <property type="evidence" value="ECO:0007669"/>
    <property type="project" value="InterPro"/>
</dbReference>
<dbReference type="EMBL" id="DF967972">
    <property type="protein sequence ID" value="GAP15541.1"/>
    <property type="molecule type" value="Genomic_DNA"/>
</dbReference>
<dbReference type="InterPro" id="IPR016181">
    <property type="entry name" value="Acyl_CoA_acyltransferase"/>
</dbReference>
<sequence>MHDPKISGERVFLAPVAPEDAALWAKWLNDPEVTLPLGDEAYILYGAERAQMDVRETAERQGRVFTILENESGRAIGRCLLFDVNLVDRSAMAGIFIGEKDCRGKGYGRESMRLLLDFGFNLLNLHSIMLGVFAFNEPAIRCYRSLGFQEIGRRRDARWICGKAYDGILMDLLEDEFRARFASVVRV</sequence>
<feature type="domain" description="N-acetyltransferase" evidence="1">
    <location>
        <begin position="11"/>
        <end position="175"/>
    </location>
</feature>
<dbReference type="Gene3D" id="3.40.630.30">
    <property type="match status" value="1"/>
</dbReference>
<dbReference type="OrthoDB" id="9795206at2"/>
<dbReference type="PANTHER" id="PTHR43415">
    <property type="entry name" value="SPERMIDINE N(1)-ACETYLTRANSFERASE"/>
    <property type="match status" value="1"/>
</dbReference>